<sequence length="165" mass="18023">CQIGLPAHTPTQDRIKCPVRVWRRTSSHALLCGRPFRLPTPSCRGRGRTGRARLSSQMGLTLSLDNWAGLEMPHAGHVTAKWFSRNCLKDELEIVCALARKFLGRLISTLATSTMTPPLPSLASELGVGSNGFDELNTVATIMTDFGIWSNTLPDLSPCLGSHRL</sequence>
<protein>
    <submittedName>
        <fullName evidence="1">Uncharacterized protein</fullName>
    </submittedName>
</protein>
<gene>
    <name evidence="1" type="ORF">TorRG33x02_320880</name>
</gene>
<reference evidence="2" key="1">
    <citation type="submission" date="2016-06" db="EMBL/GenBank/DDBJ databases">
        <title>Parallel loss of symbiosis genes in relatives of nitrogen-fixing non-legume Parasponia.</title>
        <authorList>
            <person name="Van Velzen R."/>
            <person name="Holmer R."/>
            <person name="Bu F."/>
            <person name="Rutten L."/>
            <person name="Van Zeijl A."/>
            <person name="Liu W."/>
            <person name="Santuari L."/>
            <person name="Cao Q."/>
            <person name="Sharma T."/>
            <person name="Shen D."/>
            <person name="Roswanjaya Y."/>
            <person name="Wardhani T."/>
            <person name="Kalhor M.S."/>
            <person name="Jansen J."/>
            <person name="Van den Hoogen J."/>
            <person name="Gungor B."/>
            <person name="Hartog M."/>
            <person name="Hontelez J."/>
            <person name="Verver J."/>
            <person name="Yang W.-C."/>
            <person name="Schijlen E."/>
            <person name="Repin R."/>
            <person name="Schilthuizen M."/>
            <person name="Schranz E."/>
            <person name="Heidstra R."/>
            <person name="Miyata K."/>
            <person name="Fedorova E."/>
            <person name="Kohlen W."/>
            <person name="Bisseling T."/>
            <person name="Smit S."/>
            <person name="Geurts R."/>
        </authorList>
    </citation>
    <scope>NUCLEOTIDE SEQUENCE [LARGE SCALE GENOMIC DNA]</scope>
    <source>
        <strain evidence="2">cv. RG33-2</strain>
    </source>
</reference>
<dbReference type="OrthoDB" id="5973733at2759"/>
<dbReference type="Proteomes" id="UP000237000">
    <property type="component" value="Unassembled WGS sequence"/>
</dbReference>
<evidence type="ECO:0000313" key="1">
    <source>
        <dbReference type="EMBL" id="PON48347.1"/>
    </source>
</evidence>
<dbReference type="EMBL" id="JXTC01000519">
    <property type="protein sequence ID" value="PON48347.1"/>
    <property type="molecule type" value="Genomic_DNA"/>
</dbReference>
<comment type="caution">
    <text evidence="1">The sequence shown here is derived from an EMBL/GenBank/DDBJ whole genome shotgun (WGS) entry which is preliminary data.</text>
</comment>
<accession>A0A2P5BHU9</accession>
<keyword evidence="2" id="KW-1185">Reference proteome</keyword>
<dbReference type="InParanoid" id="A0A2P5BHU9"/>
<proteinExistence type="predicted"/>
<dbReference type="AlphaFoldDB" id="A0A2P5BHU9"/>
<feature type="non-terminal residue" evidence="1">
    <location>
        <position position="1"/>
    </location>
</feature>
<name>A0A2P5BHU9_TREOI</name>
<organism evidence="1 2">
    <name type="scientific">Trema orientale</name>
    <name type="common">Charcoal tree</name>
    <name type="synonym">Celtis orientalis</name>
    <dbReference type="NCBI Taxonomy" id="63057"/>
    <lineage>
        <taxon>Eukaryota</taxon>
        <taxon>Viridiplantae</taxon>
        <taxon>Streptophyta</taxon>
        <taxon>Embryophyta</taxon>
        <taxon>Tracheophyta</taxon>
        <taxon>Spermatophyta</taxon>
        <taxon>Magnoliopsida</taxon>
        <taxon>eudicotyledons</taxon>
        <taxon>Gunneridae</taxon>
        <taxon>Pentapetalae</taxon>
        <taxon>rosids</taxon>
        <taxon>fabids</taxon>
        <taxon>Rosales</taxon>
        <taxon>Cannabaceae</taxon>
        <taxon>Trema</taxon>
    </lineage>
</organism>
<evidence type="ECO:0000313" key="2">
    <source>
        <dbReference type="Proteomes" id="UP000237000"/>
    </source>
</evidence>